<keyword evidence="6" id="KW-0408">Iron</keyword>
<dbReference type="RefSeq" id="WP_013683758.1">
    <property type="nucleotide sequence ID" value="NC_015320.1"/>
</dbReference>
<dbReference type="Pfam" id="PF09383">
    <property type="entry name" value="NIL"/>
    <property type="match status" value="1"/>
</dbReference>
<organism evidence="9 10">
    <name type="scientific">Archaeoglobus veneficus (strain DSM 11195 / SNP6)</name>
    <dbReference type="NCBI Taxonomy" id="693661"/>
    <lineage>
        <taxon>Archaea</taxon>
        <taxon>Methanobacteriati</taxon>
        <taxon>Methanobacteriota</taxon>
        <taxon>Archaeoglobi</taxon>
        <taxon>Archaeoglobales</taxon>
        <taxon>Archaeoglobaceae</taxon>
        <taxon>Archaeoglobus</taxon>
    </lineage>
</organism>
<accession>F2KT64</accession>
<dbReference type="InterPro" id="IPR050572">
    <property type="entry name" value="Fe-S_Ferredoxin"/>
</dbReference>
<dbReference type="AlphaFoldDB" id="F2KT64"/>
<dbReference type="InterPro" id="IPR018449">
    <property type="entry name" value="NIL_domain"/>
</dbReference>
<evidence type="ECO:0000256" key="5">
    <source>
        <dbReference type="ARBA" id="ARBA00022982"/>
    </source>
</evidence>
<evidence type="ECO:0000256" key="4">
    <source>
        <dbReference type="ARBA" id="ARBA00022737"/>
    </source>
</evidence>
<dbReference type="PROSITE" id="PS51379">
    <property type="entry name" value="4FE4S_FER_2"/>
    <property type="match status" value="2"/>
</dbReference>
<dbReference type="OrthoDB" id="15347at2157"/>
<dbReference type="PANTHER" id="PTHR43687:SF6">
    <property type="entry name" value="L-ASPARTATE SEMIALDEHYDE SULFURTRANSFERASE IRON-SULFUR SUBUNIT"/>
    <property type="match status" value="1"/>
</dbReference>
<keyword evidence="7" id="KW-0411">Iron-sulfur</keyword>
<gene>
    <name evidence="9" type="ordered locus">Arcve_1084</name>
</gene>
<dbReference type="eggNOG" id="arCOG02460">
    <property type="taxonomic scope" value="Archaea"/>
</dbReference>
<dbReference type="Proteomes" id="UP000008136">
    <property type="component" value="Chromosome"/>
</dbReference>
<reference evidence="9 10" key="1">
    <citation type="submission" date="2011-03" db="EMBL/GenBank/DDBJ databases">
        <title>The complete genome of Archaeoglobus veneficus SNP6.</title>
        <authorList>
            <consortium name="US DOE Joint Genome Institute (JGI-PGF)"/>
            <person name="Lucas S."/>
            <person name="Copeland A."/>
            <person name="Lapidus A."/>
            <person name="Bruce D."/>
            <person name="Goodwin L."/>
            <person name="Pitluck S."/>
            <person name="Kyrpides N."/>
            <person name="Mavromatis K."/>
            <person name="Pagani I."/>
            <person name="Ivanova N."/>
            <person name="Mikhailova N."/>
            <person name="Lu M."/>
            <person name="Detter J.C."/>
            <person name="Tapia R."/>
            <person name="Han C."/>
            <person name="Land M."/>
            <person name="Hauser L."/>
            <person name="Markowitz V."/>
            <person name="Cheng J.-F."/>
            <person name="Hugenholtz P."/>
            <person name="Woyke T."/>
            <person name="Wu D."/>
            <person name="Spring S."/>
            <person name="Brambilla E."/>
            <person name="Klenk H.-P."/>
            <person name="Eisen J.A."/>
        </authorList>
    </citation>
    <scope>NUCLEOTIDE SEQUENCE [LARGE SCALE GENOMIC DNA]</scope>
    <source>
        <strain>SNP6</strain>
    </source>
</reference>
<evidence type="ECO:0000256" key="2">
    <source>
        <dbReference type="ARBA" id="ARBA00022485"/>
    </source>
</evidence>
<evidence type="ECO:0000256" key="3">
    <source>
        <dbReference type="ARBA" id="ARBA00022723"/>
    </source>
</evidence>
<keyword evidence="3" id="KW-0479">Metal-binding</keyword>
<dbReference type="Pfam" id="PF12838">
    <property type="entry name" value="Fer4_7"/>
    <property type="match status" value="1"/>
</dbReference>
<dbReference type="InterPro" id="IPR017896">
    <property type="entry name" value="4Fe4S_Fe-S-bd"/>
</dbReference>
<dbReference type="KEGG" id="ave:Arcve_1084"/>
<dbReference type="EMBL" id="CP002588">
    <property type="protein sequence ID" value="AEA47094.1"/>
    <property type="molecule type" value="Genomic_DNA"/>
</dbReference>
<dbReference type="Gene3D" id="3.30.70.260">
    <property type="match status" value="1"/>
</dbReference>
<evidence type="ECO:0000313" key="9">
    <source>
        <dbReference type="EMBL" id="AEA47094.1"/>
    </source>
</evidence>
<dbReference type="SUPFAM" id="SSF54862">
    <property type="entry name" value="4Fe-4S ferredoxins"/>
    <property type="match status" value="1"/>
</dbReference>
<dbReference type="GO" id="GO:0051539">
    <property type="term" value="F:4 iron, 4 sulfur cluster binding"/>
    <property type="evidence" value="ECO:0007669"/>
    <property type="project" value="UniProtKB-KW"/>
</dbReference>
<protein>
    <submittedName>
        <fullName evidence="9">4Fe-4S ferredoxin iron-sulfur binding domain-containing protein</fullName>
    </submittedName>
</protein>
<dbReference type="Gene3D" id="3.30.70.20">
    <property type="match status" value="1"/>
</dbReference>
<dbReference type="SUPFAM" id="SSF55021">
    <property type="entry name" value="ACT-like"/>
    <property type="match status" value="1"/>
</dbReference>
<dbReference type="PANTHER" id="PTHR43687">
    <property type="entry name" value="ADENYLYLSULFATE REDUCTASE, BETA SUBUNIT"/>
    <property type="match status" value="1"/>
</dbReference>
<dbReference type="STRING" id="693661.Arcve_1084"/>
<sequence>MMLQLRFGSKAVKKPIISLATLETSTLLNIIKANVGPREGELIIEVDDSKAEQIVNVFTKYGVDVHIIERAVEKDEEKCIHCGACISICPVEAIELNGEKKVVINASKCIHCGNCVNVCPVKALKLP</sequence>
<dbReference type="InterPro" id="IPR017900">
    <property type="entry name" value="4Fe4S_Fe_S_CS"/>
</dbReference>
<keyword evidence="2" id="KW-0004">4Fe-4S</keyword>
<dbReference type="GO" id="GO:0016491">
    <property type="term" value="F:oxidoreductase activity"/>
    <property type="evidence" value="ECO:0007669"/>
    <property type="project" value="UniProtKB-ARBA"/>
</dbReference>
<dbReference type="InterPro" id="IPR045865">
    <property type="entry name" value="ACT-like_dom_sf"/>
</dbReference>
<dbReference type="HOGENOM" id="CLU_152999_0_0_2"/>
<keyword evidence="5" id="KW-0249">Electron transport</keyword>
<dbReference type="PROSITE" id="PS00198">
    <property type="entry name" value="4FE4S_FER_1"/>
    <property type="match status" value="2"/>
</dbReference>
<name>F2KT64_ARCVS</name>
<dbReference type="GO" id="GO:0046872">
    <property type="term" value="F:metal ion binding"/>
    <property type="evidence" value="ECO:0007669"/>
    <property type="project" value="UniProtKB-KW"/>
</dbReference>
<feature type="domain" description="4Fe-4S ferredoxin-type" evidence="8">
    <location>
        <begin position="100"/>
        <end position="127"/>
    </location>
</feature>
<evidence type="ECO:0000313" key="10">
    <source>
        <dbReference type="Proteomes" id="UP000008136"/>
    </source>
</evidence>
<feature type="domain" description="4Fe-4S ferredoxin-type" evidence="8">
    <location>
        <begin position="70"/>
        <end position="99"/>
    </location>
</feature>
<keyword evidence="10" id="KW-1185">Reference proteome</keyword>
<keyword evidence="4" id="KW-0677">Repeat</keyword>
<evidence type="ECO:0000259" key="8">
    <source>
        <dbReference type="PROSITE" id="PS51379"/>
    </source>
</evidence>
<evidence type="ECO:0000256" key="6">
    <source>
        <dbReference type="ARBA" id="ARBA00023004"/>
    </source>
</evidence>
<keyword evidence="1" id="KW-0813">Transport</keyword>
<dbReference type="GeneID" id="10394197"/>
<proteinExistence type="predicted"/>
<evidence type="ECO:0000256" key="1">
    <source>
        <dbReference type="ARBA" id="ARBA00022448"/>
    </source>
</evidence>
<evidence type="ECO:0000256" key="7">
    <source>
        <dbReference type="ARBA" id="ARBA00023014"/>
    </source>
</evidence>